<dbReference type="Proteomes" id="UP001283361">
    <property type="component" value="Unassembled WGS sequence"/>
</dbReference>
<accession>A0AAE0YZJ4</accession>
<proteinExistence type="predicted"/>
<protein>
    <submittedName>
        <fullName evidence="1">Uncharacterized protein</fullName>
    </submittedName>
</protein>
<dbReference type="AlphaFoldDB" id="A0AAE0YZJ4"/>
<evidence type="ECO:0000313" key="2">
    <source>
        <dbReference type="Proteomes" id="UP001283361"/>
    </source>
</evidence>
<comment type="caution">
    <text evidence="1">The sequence shown here is derived from an EMBL/GenBank/DDBJ whole genome shotgun (WGS) entry which is preliminary data.</text>
</comment>
<gene>
    <name evidence="1" type="ORF">RRG08_028852</name>
</gene>
<organism evidence="1 2">
    <name type="scientific">Elysia crispata</name>
    <name type="common">lettuce slug</name>
    <dbReference type="NCBI Taxonomy" id="231223"/>
    <lineage>
        <taxon>Eukaryota</taxon>
        <taxon>Metazoa</taxon>
        <taxon>Spiralia</taxon>
        <taxon>Lophotrochozoa</taxon>
        <taxon>Mollusca</taxon>
        <taxon>Gastropoda</taxon>
        <taxon>Heterobranchia</taxon>
        <taxon>Euthyneura</taxon>
        <taxon>Panpulmonata</taxon>
        <taxon>Sacoglossa</taxon>
        <taxon>Placobranchoidea</taxon>
        <taxon>Plakobranchidae</taxon>
        <taxon>Elysia</taxon>
    </lineage>
</organism>
<reference evidence="1" key="1">
    <citation type="journal article" date="2023" name="G3 (Bethesda)">
        <title>A reference genome for the long-term kleptoplast-retaining sea slug Elysia crispata morphotype clarki.</title>
        <authorList>
            <person name="Eastman K.E."/>
            <person name="Pendleton A.L."/>
            <person name="Shaikh M.A."/>
            <person name="Suttiyut T."/>
            <person name="Ogas R."/>
            <person name="Tomko P."/>
            <person name="Gavelis G."/>
            <person name="Widhalm J.R."/>
            <person name="Wisecaver J.H."/>
        </authorList>
    </citation>
    <scope>NUCLEOTIDE SEQUENCE</scope>
    <source>
        <strain evidence="1">ECLA1</strain>
    </source>
</reference>
<name>A0AAE0YZJ4_9GAST</name>
<dbReference type="EMBL" id="JAWDGP010005065">
    <property type="protein sequence ID" value="KAK3759850.1"/>
    <property type="molecule type" value="Genomic_DNA"/>
</dbReference>
<keyword evidence="2" id="KW-1185">Reference proteome</keyword>
<sequence>MTQSKTYLRSAMIVHHNFDILSLTLHGKMSKLTLLQNFKLNYKGRWPSADAVSDRVTNVKGSDQRSSTRFPRWPLPCGHFVYHSPRQVLYRLTSKSQWTNKTEHGIASHCPATRESRKRALRLRHLQNLVHDYFSSDTRVDPALQADSVVCGQISARPPDIGSFCWTLTDSSDWVNCSSQPG</sequence>
<evidence type="ECO:0000313" key="1">
    <source>
        <dbReference type="EMBL" id="KAK3759850.1"/>
    </source>
</evidence>